<organism evidence="2 3">
    <name type="scientific">Cyclocybe aegerita</name>
    <name type="common">Black poplar mushroom</name>
    <name type="synonym">Agrocybe aegerita</name>
    <dbReference type="NCBI Taxonomy" id="1973307"/>
    <lineage>
        <taxon>Eukaryota</taxon>
        <taxon>Fungi</taxon>
        <taxon>Dikarya</taxon>
        <taxon>Basidiomycota</taxon>
        <taxon>Agaricomycotina</taxon>
        <taxon>Agaricomycetes</taxon>
        <taxon>Agaricomycetidae</taxon>
        <taxon>Agaricales</taxon>
        <taxon>Agaricineae</taxon>
        <taxon>Bolbitiaceae</taxon>
        <taxon>Cyclocybe</taxon>
    </lineage>
</organism>
<feature type="compositionally biased region" description="Polar residues" evidence="1">
    <location>
        <begin position="129"/>
        <end position="147"/>
    </location>
</feature>
<feature type="region of interest" description="Disordered" evidence="1">
    <location>
        <begin position="525"/>
        <end position="553"/>
    </location>
</feature>
<feature type="compositionally biased region" description="Acidic residues" evidence="1">
    <location>
        <begin position="532"/>
        <end position="549"/>
    </location>
</feature>
<reference evidence="2 3" key="1">
    <citation type="submission" date="2020-01" db="EMBL/GenBank/DDBJ databases">
        <authorList>
            <person name="Gupta K D."/>
        </authorList>
    </citation>
    <scope>NUCLEOTIDE SEQUENCE [LARGE SCALE GENOMIC DNA]</scope>
</reference>
<evidence type="ECO:0000313" key="3">
    <source>
        <dbReference type="Proteomes" id="UP000467700"/>
    </source>
</evidence>
<name>A0A8S0WC94_CYCAE</name>
<evidence type="ECO:0000313" key="2">
    <source>
        <dbReference type="EMBL" id="CAA7264780.1"/>
    </source>
</evidence>
<accession>A0A8S0WC94</accession>
<dbReference type="PANTHER" id="PTHR38701">
    <property type="entry name" value="CHROMOSOME 8, WHOLE GENOME SHOTGUN SEQUENCE"/>
    <property type="match status" value="1"/>
</dbReference>
<feature type="compositionally biased region" description="Polar residues" evidence="1">
    <location>
        <begin position="18"/>
        <end position="28"/>
    </location>
</feature>
<sequence>MDQGPSLKPKVTVKLAYASTSRPPSRNNTTRIPSRPTSPTKPYVSTAKPNPVPSPAFRPKAKVNSSANIRKAGTSSTVSANASPTPRAGSPAKLISRLRNGVISPTAAPKAAPTVGVSRSVRSPPPSSLTANSTSEPRNRSQTTTTPSGPPLAPTEEPRARTASVSLHHTVSFSSFHPSPTSTVSTNAFPSASPSASPRLMPSKSVVGLSDHDRSDSPPLRIRSKVSAMVKSASDNPPPSPTSVLSSPPLQPSSRSINTRARAPSISSSMSLQSRPVTSPPPQFYPITTATPVANPHRFARASPPAKHHAYQPFGQNPGVSPAASDESPSSKPRVARVANINGVAKVDPASIPLPPLSPPTSAVSFSSRSSVSRSSASVSYLGGATPSDSQPTSTSTNGSSRLSPATQHGGFGGSGGNLEQLKSTLDSLMEYTAGLPSTDESGGDSAHDRDTDGEMEQAERKVKAAAKSDRKIADLEITNRSLLAINATLEATKHRQAKEIRELRRKLRESRLILPPPAYRAVKSSLGPAEMADDEEDGSDASDADEAEPGVGDEIYQRVKLILDNLLKSGQQALEKQVKDFPEGNKSTTKVLTAEEVRDWHGELGSQNGYNAERDENDLASERSTPDVDDDIPTDADTSFDYGGNDSMLSEEEVEALTIPPSSPPPPILITQPT</sequence>
<feature type="compositionally biased region" description="Low complexity" evidence="1">
    <location>
        <begin position="360"/>
        <end position="397"/>
    </location>
</feature>
<feature type="compositionally biased region" description="Polar residues" evidence="1">
    <location>
        <begin position="63"/>
        <end position="84"/>
    </location>
</feature>
<keyword evidence="3" id="KW-1185">Reference proteome</keyword>
<dbReference type="EMBL" id="CACVBS010000046">
    <property type="protein sequence ID" value="CAA7264780.1"/>
    <property type="molecule type" value="Genomic_DNA"/>
</dbReference>
<feature type="compositionally biased region" description="Polar residues" evidence="1">
    <location>
        <begin position="265"/>
        <end position="277"/>
    </location>
</feature>
<feature type="region of interest" description="Disordered" evidence="1">
    <location>
        <begin position="599"/>
        <end position="647"/>
    </location>
</feature>
<feature type="compositionally biased region" description="Basic and acidic residues" evidence="1">
    <location>
        <begin position="446"/>
        <end position="466"/>
    </location>
</feature>
<evidence type="ECO:0000256" key="1">
    <source>
        <dbReference type="SAM" id="MobiDB-lite"/>
    </source>
</evidence>
<feature type="region of interest" description="Disordered" evidence="1">
    <location>
        <begin position="16"/>
        <end position="420"/>
    </location>
</feature>
<feature type="compositionally biased region" description="Low complexity" evidence="1">
    <location>
        <begin position="169"/>
        <end position="198"/>
    </location>
</feature>
<dbReference type="PANTHER" id="PTHR38701:SF1">
    <property type="entry name" value="UP-REGULATED DURING SEPTATION PROTEIN 1 DOMAIN-CONTAINING PROTEIN"/>
    <property type="match status" value="1"/>
</dbReference>
<feature type="compositionally biased region" description="Low complexity" evidence="1">
    <location>
        <begin position="29"/>
        <end position="42"/>
    </location>
</feature>
<dbReference type="AlphaFoldDB" id="A0A8S0WC94"/>
<protein>
    <submittedName>
        <fullName evidence="2">Uncharacterized protein</fullName>
    </submittedName>
</protein>
<proteinExistence type="predicted"/>
<feature type="compositionally biased region" description="Polar residues" evidence="1">
    <location>
        <begin position="398"/>
        <end position="407"/>
    </location>
</feature>
<comment type="caution">
    <text evidence="2">The sequence shown here is derived from an EMBL/GenBank/DDBJ whole genome shotgun (WGS) entry which is preliminary data.</text>
</comment>
<feature type="compositionally biased region" description="Low complexity" evidence="1">
    <location>
        <begin position="242"/>
        <end position="256"/>
    </location>
</feature>
<gene>
    <name evidence="2" type="ORF">AAE3_LOCUS7207</name>
</gene>
<dbReference type="OrthoDB" id="2555519at2759"/>
<feature type="region of interest" description="Disordered" evidence="1">
    <location>
        <begin position="434"/>
        <end position="466"/>
    </location>
</feature>
<dbReference type="Proteomes" id="UP000467700">
    <property type="component" value="Unassembled WGS sequence"/>
</dbReference>